<comment type="caution">
    <text evidence="2">The sequence shown here is derived from an EMBL/GenBank/DDBJ whole genome shotgun (WGS) entry which is preliminary data.</text>
</comment>
<feature type="compositionally biased region" description="Basic and acidic residues" evidence="1">
    <location>
        <begin position="491"/>
        <end position="501"/>
    </location>
</feature>
<name>A0A286UFV4_9AGAM</name>
<dbReference type="EMBL" id="NBII01000005">
    <property type="protein sequence ID" value="PAV18374.1"/>
    <property type="molecule type" value="Genomic_DNA"/>
</dbReference>
<gene>
    <name evidence="2" type="ORF">PNOK_0521600</name>
</gene>
<reference evidence="2 3" key="1">
    <citation type="journal article" date="2017" name="Mol. Ecol.">
        <title>Comparative and population genomic landscape of Phellinus noxius: A hypervariable fungus causing root rot in trees.</title>
        <authorList>
            <person name="Chung C.L."/>
            <person name="Lee T.J."/>
            <person name="Akiba M."/>
            <person name="Lee H.H."/>
            <person name="Kuo T.H."/>
            <person name="Liu D."/>
            <person name="Ke H.M."/>
            <person name="Yokoi T."/>
            <person name="Roa M.B."/>
            <person name="Lu M.J."/>
            <person name="Chang Y.Y."/>
            <person name="Ann P.J."/>
            <person name="Tsai J.N."/>
            <person name="Chen C.Y."/>
            <person name="Tzean S.S."/>
            <person name="Ota Y."/>
            <person name="Hattori T."/>
            <person name="Sahashi N."/>
            <person name="Liou R.F."/>
            <person name="Kikuchi T."/>
            <person name="Tsai I.J."/>
        </authorList>
    </citation>
    <scope>NUCLEOTIDE SEQUENCE [LARGE SCALE GENOMIC DNA]</scope>
    <source>
        <strain evidence="2 3">FFPRI411160</strain>
    </source>
</reference>
<evidence type="ECO:0000313" key="2">
    <source>
        <dbReference type="EMBL" id="PAV18374.1"/>
    </source>
</evidence>
<dbReference type="OrthoDB" id="5599613at2759"/>
<protein>
    <submittedName>
        <fullName evidence="2">Uncharacterized protein</fullName>
    </submittedName>
</protein>
<feature type="region of interest" description="Disordered" evidence="1">
    <location>
        <begin position="269"/>
        <end position="306"/>
    </location>
</feature>
<feature type="compositionally biased region" description="Low complexity" evidence="1">
    <location>
        <begin position="476"/>
        <end position="489"/>
    </location>
</feature>
<sequence>MPSKSSSRCQPRDAKKENAPPFSPSLAIWPDSEVISISSEAPSHISISSDSEAPTHITISSTSVISIDSSIPEIVEIRHVKKGRQCLGTHNTPTQSCREGGMRFKKPVIMKKEKVMAPKKRKRSDSTPSDSGQLGNTRALEESIYATSKTTFVEVLPPKCELPSQSMDQVLLSSQQETQAKQSYLLPLSREDSPDGDSVIPSSQSDENIREISLLKMQPMNKHDIEQSVLAWQKEIIAACLFDPGDEELGPPPSSDTLTDDSLFSFEEFLSKSPPHETRSKSPVTSPTRDEHTYVHPTSDTLSRIPFKSPVQSSETEYMHLPAELLSPLKEFSTPNWAIEPKRSQDSSASVSAVSSLTKVDHMIPLSTQSTPKIHELPMADDLSEGGSPMQCSPSTPHHRLAETSADRVIADIKARAEERVRLDVDMDEIDLNMDIDPLSESDSDPDDLCFMNIGKKSNDPKTTLTPLTMNFSISTTIPSHPISSTTSHQEQNDELRKHSDPSSPMLSSRSTRIRNVPARGPVILSALQQTNKGQASRPPSKKKSVDPFASLFAEKEKEERALQLRNLFISEKNSEIEGDVMSEDEGIEMGKSSMELDPNHLGLNSFISECAAKRGKVLGKMSVAKYRDFIENTIKFGRLGLKKGRQYGQGVGIPLWEKMDTSQYPNMEENGIPSLPMNITNPLLCALNEYILMKDIAGINLLLQSDTLPKSSDYISWLVETSICCCSSLADTAFASLLKITESQSTFDSVPYLNTLDSIVNMCRMFRAEEGFLDLLGQNLSNRTHSTMMVPGGDDTRSKSLWRLAEICIALGKKKFISPKLVPDLVLVLQRIGMDVDTDLALGASLKRAIHVLCVEYCGGFSDRRGDMEFLICTKLIQLAKDLSLTNQEYILSFIEGDSLITRRIAQWVAYSMLSGEYGIQLASKQSKAVPELVDILGLLKPSMSSNSQERSRPSLFELRRNPDIESDTDTNSDADYSILSQRITLLSYVLMNIPQFDKVDNGSGSSLLDMIVKELEKIQNNIDDRRVASVERSLAKANIELLCLRIQSQRVKNHRGTQESLRSYFLKE</sequence>
<dbReference type="AlphaFoldDB" id="A0A286UFV4"/>
<feature type="region of interest" description="Disordered" evidence="1">
    <location>
        <begin position="86"/>
        <end position="138"/>
    </location>
</feature>
<feature type="region of interest" description="Disordered" evidence="1">
    <location>
        <begin position="1"/>
        <end position="25"/>
    </location>
</feature>
<feature type="compositionally biased region" description="Low complexity" evidence="1">
    <location>
        <begin position="502"/>
        <end position="511"/>
    </location>
</feature>
<feature type="compositionally biased region" description="Polar residues" evidence="1">
    <location>
        <begin position="88"/>
        <end position="97"/>
    </location>
</feature>
<feature type="region of interest" description="Disordered" evidence="1">
    <location>
        <begin position="945"/>
        <end position="974"/>
    </location>
</feature>
<accession>A0A286UFV4</accession>
<feature type="region of interest" description="Disordered" evidence="1">
    <location>
        <begin position="476"/>
        <end position="516"/>
    </location>
</feature>
<proteinExistence type="predicted"/>
<evidence type="ECO:0000256" key="1">
    <source>
        <dbReference type="SAM" id="MobiDB-lite"/>
    </source>
</evidence>
<dbReference type="Proteomes" id="UP000217199">
    <property type="component" value="Unassembled WGS sequence"/>
</dbReference>
<organism evidence="2 3">
    <name type="scientific">Pyrrhoderma noxium</name>
    <dbReference type="NCBI Taxonomy" id="2282107"/>
    <lineage>
        <taxon>Eukaryota</taxon>
        <taxon>Fungi</taxon>
        <taxon>Dikarya</taxon>
        <taxon>Basidiomycota</taxon>
        <taxon>Agaricomycotina</taxon>
        <taxon>Agaricomycetes</taxon>
        <taxon>Hymenochaetales</taxon>
        <taxon>Hymenochaetaceae</taxon>
        <taxon>Pyrrhoderma</taxon>
    </lineage>
</organism>
<feature type="compositionally biased region" description="Basic and acidic residues" evidence="1">
    <location>
        <begin position="951"/>
        <end position="965"/>
    </location>
</feature>
<evidence type="ECO:0000313" key="3">
    <source>
        <dbReference type="Proteomes" id="UP000217199"/>
    </source>
</evidence>
<feature type="compositionally biased region" description="Polar residues" evidence="1">
    <location>
        <begin position="126"/>
        <end position="136"/>
    </location>
</feature>
<keyword evidence="3" id="KW-1185">Reference proteome</keyword>
<dbReference type="InParanoid" id="A0A286UFV4"/>
<dbReference type="STRING" id="2282107.A0A286UFV4"/>